<organism evidence="6 7">
    <name type="scientific">Sus scrofa</name>
    <name type="common">Pig</name>
    <dbReference type="NCBI Taxonomy" id="9823"/>
    <lineage>
        <taxon>Eukaryota</taxon>
        <taxon>Metazoa</taxon>
        <taxon>Chordata</taxon>
        <taxon>Craniata</taxon>
        <taxon>Vertebrata</taxon>
        <taxon>Euteleostomi</taxon>
        <taxon>Mammalia</taxon>
        <taxon>Eutheria</taxon>
        <taxon>Laurasiatheria</taxon>
        <taxon>Artiodactyla</taxon>
        <taxon>Suina</taxon>
        <taxon>Suidae</taxon>
        <taxon>Sus</taxon>
    </lineage>
</organism>
<accession>A0A8D1J185</accession>
<protein>
    <recommendedName>
        <fullName evidence="3">Maturin</fullName>
    </recommendedName>
</protein>
<dbReference type="GO" id="GO:0005737">
    <property type="term" value="C:cytoplasm"/>
    <property type="evidence" value="ECO:0007669"/>
    <property type="project" value="UniProtKB-SubCell"/>
</dbReference>
<comment type="subcellular location">
    <subcellularLocation>
        <location evidence="1">Cytoplasm</location>
    </subcellularLocation>
</comment>
<evidence type="ECO:0000256" key="5">
    <source>
        <dbReference type="ARBA" id="ARBA00022490"/>
    </source>
</evidence>
<keyword evidence="5" id="KW-0963">Cytoplasm</keyword>
<evidence type="ECO:0000313" key="6">
    <source>
        <dbReference type="Ensembl" id="ENSSSCP00045042768.1"/>
    </source>
</evidence>
<dbReference type="Proteomes" id="UP000694728">
    <property type="component" value="Unplaced"/>
</dbReference>
<evidence type="ECO:0000256" key="3">
    <source>
        <dbReference type="ARBA" id="ARBA00016055"/>
    </source>
</evidence>
<dbReference type="InterPro" id="IPR027892">
    <property type="entry name" value="Maturin"/>
</dbReference>
<dbReference type="Ensembl" id="ENSSSCT00045060891.1">
    <property type="protein sequence ID" value="ENSSSCP00045042768.1"/>
    <property type="gene ID" value="ENSSSCG00045035383.1"/>
</dbReference>
<evidence type="ECO:0000256" key="4">
    <source>
        <dbReference type="ARBA" id="ARBA00022473"/>
    </source>
</evidence>
<evidence type="ECO:0000256" key="2">
    <source>
        <dbReference type="ARBA" id="ARBA00006587"/>
    </source>
</evidence>
<name>A0A8D1J185_PIG</name>
<dbReference type="AlphaFoldDB" id="A0A8D1J185"/>
<evidence type="ECO:0000313" key="7">
    <source>
        <dbReference type="Proteomes" id="UP000694728"/>
    </source>
</evidence>
<keyword evidence="4" id="KW-0217">Developmental protein</keyword>
<comment type="similarity">
    <text evidence="2">Belongs to the MTURN family.</text>
</comment>
<dbReference type="PANTHER" id="PTHR32008">
    <property type="entry name" value="MATURIN"/>
    <property type="match status" value="1"/>
</dbReference>
<dbReference type="PANTHER" id="PTHR32008:SF2">
    <property type="entry name" value="MATURIN"/>
    <property type="match status" value="1"/>
</dbReference>
<sequence length="134" mass="15672">PWKQVADVARMWVEETRAEIKQADETNKRMARFADTKVKFDHLCSGYSEGNSFHLNQDMESCIPFIQKVEAYVSYTKKQTGQEILSRIFKLLLIILGKNKRPSKGFQYKSSNVFEYKPQAVHPNFGILLHQWFP</sequence>
<reference evidence="6" key="1">
    <citation type="submission" date="2025-08" db="UniProtKB">
        <authorList>
            <consortium name="Ensembl"/>
        </authorList>
    </citation>
    <scope>IDENTIFICATION</scope>
</reference>
<evidence type="ECO:0000256" key="1">
    <source>
        <dbReference type="ARBA" id="ARBA00004496"/>
    </source>
</evidence>
<proteinExistence type="inferred from homology"/>
<dbReference type="Pfam" id="PF15167">
    <property type="entry name" value="DUF4581"/>
    <property type="match status" value="1"/>
</dbReference>